<organism evidence="1 2">
    <name type="scientific">Papaver nudicaule</name>
    <name type="common">Iceland poppy</name>
    <dbReference type="NCBI Taxonomy" id="74823"/>
    <lineage>
        <taxon>Eukaryota</taxon>
        <taxon>Viridiplantae</taxon>
        <taxon>Streptophyta</taxon>
        <taxon>Embryophyta</taxon>
        <taxon>Tracheophyta</taxon>
        <taxon>Spermatophyta</taxon>
        <taxon>Magnoliopsida</taxon>
        <taxon>Ranunculales</taxon>
        <taxon>Papaveraceae</taxon>
        <taxon>Papaveroideae</taxon>
        <taxon>Papaver</taxon>
    </lineage>
</organism>
<reference evidence="1" key="1">
    <citation type="submission" date="2022-03" db="EMBL/GenBank/DDBJ databases">
        <title>A functionally conserved STORR gene fusion in Papaver species that diverged 16.8 million years ago.</title>
        <authorList>
            <person name="Catania T."/>
        </authorList>
    </citation>
    <scope>NUCLEOTIDE SEQUENCE</scope>
    <source>
        <strain evidence="1">S-191538</strain>
    </source>
</reference>
<name>A0AA41VD26_PAPNU</name>
<gene>
    <name evidence="1" type="ORF">MKW94_025863</name>
</gene>
<dbReference type="EMBL" id="JAJJMA010196625">
    <property type="protein sequence ID" value="MCL7039010.1"/>
    <property type="molecule type" value="Genomic_DNA"/>
</dbReference>
<protein>
    <submittedName>
        <fullName evidence="1">Uncharacterized protein</fullName>
    </submittedName>
</protein>
<proteinExistence type="predicted"/>
<evidence type="ECO:0000313" key="2">
    <source>
        <dbReference type="Proteomes" id="UP001177140"/>
    </source>
</evidence>
<comment type="caution">
    <text evidence="1">The sequence shown here is derived from an EMBL/GenBank/DDBJ whole genome shotgun (WGS) entry which is preliminary data.</text>
</comment>
<keyword evidence="2" id="KW-1185">Reference proteome</keyword>
<accession>A0AA41VD26</accession>
<dbReference type="AlphaFoldDB" id="A0AA41VD26"/>
<evidence type="ECO:0000313" key="1">
    <source>
        <dbReference type="EMBL" id="MCL7039010.1"/>
    </source>
</evidence>
<sequence>MEAQPTESAFPSHTSTSILPSFELDISSENEKYVGRYAYQKGGIDINNSQGFSLDFPILIKDSENSRLSQELNLIDSFNGGSSSLTDKTDEETELEEADQKSIRLYTCNYCQELFSVWVLDFGIVEGLGPKFVQISVWVVD</sequence>
<dbReference type="Proteomes" id="UP001177140">
    <property type="component" value="Unassembled WGS sequence"/>
</dbReference>